<organism evidence="8 9">
    <name type="scientific">Daphnia magna</name>
    <dbReference type="NCBI Taxonomy" id="35525"/>
    <lineage>
        <taxon>Eukaryota</taxon>
        <taxon>Metazoa</taxon>
        <taxon>Ecdysozoa</taxon>
        <taxon>Arthropoda</taxon>
        <taxon>Crustacea</taxon>
        <taxon>Branchiopoda</taxon>
        <taxon>Diplostraca</taxon>
        <taxon>Cladocera</taxon>
        <taxon>Anomopoda</taxon>
        <taxon>Daphniidae</taxon>
        <taxon>Daphnia</taxon>
    </lineage>
</organism>
<evidence type="ECO:0000313" key="8">
    <source>
        <dbReference type="EMBL" id="KZR99639.1"/>
    </source>
</evidence>
<dbReference type="AlphaFoldDB" id="A0A164H2S0"/>
<dbReference type="PANTHER" id="PTHR10766">
    <property type="entry name" value="TRANSMEMBRANE 9 SUPERFAMILY PROTEIN"/>
    <property type="match status" value="1"/>
</dbReference>
<gene>
    <name evidence="8" type="ORF">APZ42_004419</name>
</gene>
<evidence type="ECO:0000256" key="5">
    <source>
        <dbReference type="ARBA" id="ARBA00022989"/>
    </source>
</evidence>
<evidence type="ECO:0000256" key="1">
    <source>
        <dbReference type="ARBA" id="ARBA00004141"/>
    </source>
</evidence>
<keyword evidence="6" id="KW-0472">Membrane</keyword>
<dbReference type="GO" id="GO:0016020">
    <property type="term" value="C:membrane"/>
    <property type="evidence" value="ECO:0007669"/>
    <property type="project" value="UniProtKB-SubCell"/>
</dbReference>
<feature type="signal peptide" evidence="7">
    <location>
        <begin position="1"/>
        <end position="18"/>
    </location>
</feature>
<sequence length="145" mass="16812">MVFVIFFAAGHFCPATDACEARFFFFLRFDFCTDDHETGPVENLGQVVFGERIRSSPYKLEFKNNQEWDYTCKKSYQPGNQEDLKKIKELIHGISLNYQYHWIVDNMPVTWCYQGEPGQQFCSTGFPMGCYLPKSGKPKDACVMN</sequence>
<evidence type="ECO:0000313" key="9">
    <source>
        <dbReference type="Proteomes" id="UP000076858"/>
    </source>
</evidence>
<keyword evidence="3 8" id="KW-0812">Transmembrane</keyword>
<keyword evidence="9" id="KW-1185">Reference proteome</keyword>
<evidence type="ECO:0000256" key="7">
    <source>
        <dbReference type="RuleBase" id="RU363079"/>
    </source>
</evidence>
<evidence type="ECO:0000256" key="6">
    <source>
        <dbReference type="ARBA" id="ARBA00023136"/>
    </source>
</evidence>
<comment type="subcellular location">
    <subcellularLocation>
        <location evidence="1">Membrane</location>
        <topology evidence="1">Multi-pass membrane protein</topology>
    </subcellularLocation>
</comment>
<proteinExistence type="inferred from homology"/>
<dbReference type="EMBL" id="LRGB01013070">
    <property type="protein sequence ID" value="KZR99639.1"/>
    <property type="molecule type" value="Genomic_DNA"/>
</dbReference>
<keyword evidence="5" id="KW-1133">Transmembrane helix</keyword>
<feature type="non-terminal residue" evidence="8">
    <location>
        <position position="145"/>
    </location>
</feature>
<accession>A0A164H2S0</accession>
<feature type="chain" id="PRO_5007748123" description="Transmembrane 9 superfamily member" evidence="7">
    <location>
        <begin position="19"/>
        <end position="145"/>
    </location>
</feature>
<protein>
    <recommendedName>
        <fullName evidence="7">Transmembrane 9 superfamily member</fullName>
    </recommendedName>
</protein>
<evidence type="ECO:0000256" key="3">
    <source>
        <dbReference type="ARBA" id="ARBA00022692"/>
    </source>
</evidence>
<comment type="similarity">
    <text evidence="2 7">Belongs to the nonaspanin (TM9SF) (TC 9.A.2) family.</text>
</comment>
<dbReference type="Proteomes" id="UP000076858">
    <property type="component" value="Unassembled WGS sequence"/>
</dbReference>
<dbReference type="GO" id="GO:0072657">
    <property type="term" value="P:protein localization to membrane"/>
    <property type="evidence" value="ECO:0007669"/>
    <property type="project" value="TreeGrafter"/>
</dbReference>
<evidence type="ECO:0000256" key="2">
    <source>
        <dbReference type="ARBA" id="ARBA00005227"/>
    </source>
</evidence>
<comment type="caution">
    <text evidence="8">The sequence shown here is derived from an EMBL/GenBank/DDBJ whole genome shotgun (WGS) entry which is preliminary data.</text>
</comment>
<keyword evidence="4 7" id="KW-0732">Signal</keyword>
<name>A0A164H2S0_9CRUS</name>
<dbReference type="InterPro" id="IPR004240">
    <property type="entry name" value="EMP70"/>
</dbReference>
<reference evidence="8 9" key="1">
    <citation type="submission" date="2016-03" db="EMBL/GenBank/DDBJ databases">
        <title>EvidentialGene: Evidence-directed Construction of Genes on Genomes.</title>
        <authorList>
            <person name="Gilbert D.G."/>
            <person name="Choi J.-H."/>
            <person name="Mockaitis K."/>
            <person name="Colbourne J."/>
            <person name="Pfrender M."/>
        </authorList>
    </citation>
    <scope>NUCLEOTIDE SEQUENCE [LARGE SCALE GENOMIC DNA]</scope>
    <source>
        <strain evidence="8 9">Xinb3</strain>
        <tissue evidence="8">Complete organism</tissue>
    </source>
</reference>
<dbReference type="Pfam" id="PF02990">
    <property type="entry name" value="EMP70"/>
    <property type="match status" value="1"/>
</dbReference>
<dbReference type="PANTHER" id="PTHR10766:SF176">
    <property type="entry name" value="TRANSMEMBRANE 9 SUPERFAMILY MEMBER"/>
    <property type="match status" value="1"/>
</dbReference>
<evidence type="ECO:0000256" key="4">
    <source>
        <dbReference type="ARBA" id="ARBA00022729"/>
    </source>
</evidence>